<sequence>FLSNSYPGIDSRQQLGNELGIPESRVQIWFWNQRSRLHVQGKQYCCLSWQRSLGSSTWCCCNRRAECKSYGVMVASATAPLSYTGSFLSNSYPGIDSRQQLGNELGIPESRVQIWFWNQRSR</sequence>
<dbReference type="GO" id="GO:0000977">
    <property type="term" value="F:RNA polymerase II transcription regulatory region sequence-specific DNA binding"/>
    <property type="evidence" value="ECO:0007669"/>
    <property type="project" value="TreeGrafter"/>
</dbReference>
<evidence type="ECO:0000256" key="4">
    <source>
        <dbReference type="ARBA" id="ARBA00023242"/>
    </source>
</evidence>
<dbReference type="STRING" id="10181.G5ATE5"/>
<comment type="subcellular location">
    <subcellularLocation>
        <location evidence="1 5 6">Nucleus</location>
    </subcellularLocation>
</comment>
<keyword evidence="4 5" id="KW-0539">Nucleus</keyword>
<dbReference type="InterPro" id="IPR051306">
    <property type="entry name" value="Homeobox_regulator"/>
</dbReference>
<feature type="non-terminal residue" evidence="8">
    <location>
        <position position="122"/>
    </location>
</feature>
<evidence type="ECO:0000256" key="5">
    <source>
        <dbReference type="PROSITE-ProRule" id="PRU00108"/>
    </source>
</evidence>
<evidence type="ECO:0000256" key="2">
    <source>
        <dbReference type="ARBA" id="ARBA00023125"/>
    </source>
</evidence>
<evidence type="ECO:0000313" key="9">
    <source>
        <dbReference type="Proteomes" id="UP000006813"/>
    </source>
</evidence>
<dbReference type="PANTHER" id="PTHR46123:SF7">
    <property type="entry name" value="DOUBLE HOMEOBOX PROTEIN A"/>
    <property type="match status" value="1"/>
</dbReference>
<feature type="non-terminal residue" evidence="8">
    <location>
        <position position="1"/>
    </location>
</feature>
<evidence type="ECO:0000256" key="1">
    <source>
        <dbReference type="ARBA" id="ARBA00004123"/>
    </source>
</evidence>
<evidence type="ECO:0000256" key="6">
    <source>
        <dbReference type="RuleBase" id="RU000682"/>
    </source>
</evidence>
<feature type="domain" description="Homeobox" evidence="7">
    <location>
        <begin position="87"/>
        <end position="122"/>
    </location>
</feature>
<dbReference type="Pfam" id="PF00046">
    <property type="entry name" value="Homeodomain"/>
    <property type="match status" value="2"/>
</dbReference>
<dbReference type="AlphaFoldDB" id="G5ATE5"/>
<name>G5ATE5_HETGA</name>
<dbReference type="CDD" id="cd00086">
    <property type="entry name" value="homeodomain"/>
    <property type="match status" value="2"/>
</dbReference>
<dbReference type="GO" id="GO:0000981">
    <property type="term" value="F:DNA-binding transcription factor activity, RNA polymerase II-specific"/>
    <property type="evidence" value="ECO:0007669"/>
    <property type="project" value="TreeGrafter"/>
</dbReference>
<keyword evidence="3 5" id="KW-0371">Homeobox</keyword>
<reference evidence="8 9" key="1">
    <citation type="journal article" date="2011" name="Nature">
        <title>Genome sequencing reveals insights into physiology and longevity of the naked mole rat.</title>
        <authorList>
            <person name="Kim E.B."/>
            <person name="Fang X."/>
            <person name="Fushan A.A."/>
            <person name="Huang Z."/>
            <person name="Lobanov A.V."/>
            <person name="Han L."/>
            <person name="Marino S.M."/>
            <person name="Sun X."/>
            <person name="Turanov A.A."/>
            <person name="Yang P."/>
            <person name="Yim S.H."/>
            <person name="Zhao X."/>
            <person name="Kasaikina M.V."/>
            <person name="Stoletzki N."/>
            <person name="Peng C."/>
            <person name="Polak P."/>
            <person name="Xiong Z."/>
            <person name="Kiezun A."/>
            <person name="Zhu Y."/>
            <person name="Chen Y."/>
            <person name="Kryukov G.V."/>
            <person name="Zhang Q."/>
            <person name="Peshkin L."/>
            <person name="Yang L."/>
            <person name="Bronson R.T."/>
            <person name="Buffenstein R."/>
            <person name="Wang B."/>
            <person name="Han C."/>
            <person name="Li Q."/>
            <person name="Chen L."/>
            <person name="Zhao W."/>
            <person name="Sunyaev S.R."/>
            <person name="Park T.J."/>
            <person name="Zhang G."/>
            <person name="Wang J."/>
            <person name="Gladyshev V.N."/>
        </authorList>
    </citation>
    <scope>NUCLEOTIDE SEQUENCE [LARGE SCALE GENOMIC DNA]</scope>
</reference>
<accession>G5ATE5</accession>
<dbReference type="SMART" id="SM00389">
    <property type="entry name" value="HOX"/>
    <property type="match status" value="2"/>
</dbReference>
<dbReference type="SUPFAM" id="SSF46689">
    <property type="entry name" value="Homeodomain-like"/>
    <property type="match status" value="2"/>
</dbReference>
<dbReference type="PROSITE" id="PS50071">
    <property type="entry name" value="HOMEOBOX_2"/>
    <property type="match status" value="2"/>
</dbReference>
<dbReference type="EMBL" id="JH166867">
    <property type="protein sequence ID" value="EHB00306.1"/>
    <property type="molecule type" value="Genomic_DNA"/>
</dbReference>
<dbReference type="GO" id="GO:0005634">
    <property type="term" value="C:nucleus"/>
    <property type="evidence" value="ECO:0007669"/>
    <property type="project" value="UniProtKB-SubCell"/>
</dbReference>
<dbReference type="InterPro" id="IPR001356">
    <property type="entry name" value="HD"/>
</dbReference>
<dbReference type="Gene3D" id="1.10.10.60">
    <property type="entry name" value="Homeodomain-like"/>
    <property type="match status" value="2"/>
</dbReference>
<evidence type="ECO:0000259" key="7">
    <source>
        <dbReference type="PROSITE" id="PS50071"/>
    </source>
</evidence>
<protein>
    <submittedName>
        <fullName evidence="8">Double homeobox protein A</fullName>
    </submittedName>
</protein>
<dbReference type="InterPro" id="IPR009057">
    <property type="entry name" value="Homeodomain-like_sf"/>
</dbReference>
<feature type="DNA-binding region" description="Homeobox" evidence="5">
    <location>
        <begin position="3"/>
        <end position="41"/>
    </location>
</feature>
<keyword evidence="2 5" id="KW-0238">DNA-binding</keyword>
<gene>
    <name evidence="8" type="ORF">GW7_01201</name>
</gene>
<dbReference type="Proteomes" id="UP000006813">
    <property type="component" value="Unassembled WGS sequence"/>
</dbReference>
<dbReference type="InParanoid" id="G5ATE5"/>
<evidence type="ECO:0000313" key="8">
    <source>
        <dbReference type="EMBL" id="EHB00306.1"/>
    </source>
</evidence>
<organism evidence="8 9">
    <name type="scientific">Heterocephalus glaber</name>
    <name type="common">Naked mole rat</name>
    <dbReference type="NCBI Taxonomy" id="10181"/>
    <lineage>
        <taxon>Eukaryota</taxon>
        <taxon>Metazoa</taxon>
        <taxon>Chordata</taxon>
        <taxon>Craniata</taxon>
        <taxon>Vertebrata</taxon>
        <taxon>Euteleostomi</taxon>
        <taxon>Mammalia</taxon>
        <taxon>Eutheria</taxon>
        <taxon>Euarchontoglires</taxon>
        <taxon>Glires</taxon>
        <taxon>Rodentia</taxon>
        <taxon>Hystricomorpha</taxon>
        <taxon>Bathyergidae</taxon>
        <taxon>Heterocephalus</taxon>
    </lineage>
</organism>
<feature type="domain" description="Homeobox" evidence="7">
    <location>
        <begin position="1"/>
        <end position="40"/>
    </location>
</feature>
<dbReference type="PANTHER" id="PTHR46123">
    <property type="entry name" value="MIX-TYPE HOMEOBOX GENE 1-RELATED"/>
    <property type="match status" value="1"/>
</dbReference>
<evidence type="ECO:0000256" key="3">
    <source>
        <dbReference type="ARBA" id="ARBA00023155"/>
    </source>
</evidence>
<proteinExistence type="predicted"/>